<dbReference type="EMBL" id="JXTC01000022">
    <property type="protein sequence ID" value="PON98815.1"/>
    <property type="molecule type" value="Genomic_DNA"/>
</dbReference>
<sequence>TPWEEELSKVDFSGIGARFPAWLVALGSSARNDGRGPARLVVREVVPRRLVTTDSTLFLLLKPPLVKRGKIWGPF</sequence>
<accession>A0A2P5FLZ1</accession>
<evidence type="ECO:0000313" key="1">
    <source>
        <dbReference type="EMBL" id="PON98815.1"/>
    </source>
</evidence>
<protein>
    <submittedName>
        <fullName evidence="1">Uncharacterized protein</fullName>
    </submittedName>
</protein>
<feature type="non-terminal residue" evidence="1">
    <location>
        <position position="1"/>
    </location>
</feature>
<comment type="caution">
    <text evidence="1">The sequence shown here is derived from an EMBL/GenBank/DDBJ whole genome shotgun (WGS) entry which is preliminary data.</text>
</comment>
<dbReference type="AlphaFoldDB" id="A0A2P5FLZ1"/>
<dbReference type="InParanoid" id="A0A2P5FLZ1"/>
<keyword evidence="2" id="KW-1185">Reference proteome</keyword>
<proteinExistence type="predicted"/>
<name>A0A2P5FLZ1_TREOI</name>
<reference evidence="2" key="1">
    <citation type="submission" date="2016-06" db="EMBL/GenBank/DDBJ databases">
        <title>Parallel loss of symbiosis genes in relatives of nitrogen-fixing non-legume Parasponia.</title>
        <authorList>
            <person name="Van Velzen R."/>
            <person name="Holmer R."/>
            <person name="Bu F."/>
            <person name="Rutten L."/>
            <person name="Van Zeijl A."/>
            <person name="Liu W."/>
            <person name="Santuari L."/>
            <person name="Cao Q."/>
            <person name="Sharma T."/>
            <person name="Shen D."/>
            <person name="Roswanjaya Y."/>
            <person name="Wardhani T."/>
            <person name="Kalhor M.S."/>
            <person name="Jansen J."/>
            <person name="Van den Hoogen J."/>
            <person name="Gungor B."/>
            <person name="Hartog M."/>
            <person name="Hontelez J."/>
            <person name="Verver J."/>
            <person name="Yang W.-C."/>
            <person name="Schijlen E."/>
            <person name="Repin R."/>
            <person name="Schilthuizen M."/>
            <person name="Schranz E."/>
            <person name="Heidstra R."/>
            <person name="Miyata K."/>
            <person name="Fedorova E."/>
            <person name="Kohlen W."/>
            <person name="Bisseling T."/>
            <person name="Smit S."/>
            <person name="Geurts R."/>
        </authorList>
    </citation>
    <scope>NUCLEOTIDE SEQUENCE [LARGE SCALE GENOMIC DNA]</scope>
    <source>
        <strain evidence="2">cv. RG33-2</strain>
    </source>
</reference>
<organism evidence="1 2">
    <name type="scientific">Trema orientale</name>
    <name type="common">Charcoal tree</name>
    <name type="synonym">Celtis orientalis</name>
    <dbReference type="NCBI Taxonomy" id="63057"/>
    <lineage>
        <taxon>Eukaryota</taxon>
        <taxon>Viridiplantae</taxon>
        <taxon>Streptophyta</taxon>
        <taxon>Embryophyta</taxon>
        <taxon>Tracheophyta</taxon>
        <taxon>Spermatophyta</taxon>
        <taxon>Magnoliopsida</taxon>
        <taxon>eudicotyledons</taxon>
        <taxon>Gunneridae</taxon>
        <taxon>Pentapetalae</taxon>
        <taxon>rosids</taxon>
        <taxon>fabids</taxon>
        <taxon>Rosales</taxon>
        <taxon>Cannabaceae</taxon>
        <taxon>Trema</taxon>
    </lineage>
</organism>
<dbReference type="Proteomes" id="UP000237000">
    <property type="component" value="Unassembled WGS sequence"/>
</dbReference>
<dbReference type="OrthoDB" id="10402999at2759"/>
<gene>
    <name evidence="1" type="ORF">TorRG33x02_054300</name>
</gene>
<evidence type="ECO:0000313" key="2">
    <source>
        <dbReference type="Proteomes" id="UP000237000"/>
    </source>
</evidence>